<dbReference type="AlphaFoldDB" id="A0A834CHF3"/>
<gene>
    <name evidence="2" type="ORF">FQA47_025542</name>
</gene>
<dbReference type="Proteomes" id="UP000646548">
    <property type="component" value="Unassembled WGS sequence"/>
</dbReference>
<sequence>MMLPWKQIVLLSITGCLAACTEDVIFQGPRWRTEPSDLILPINSPDHQATLTCEAEGSPPPQYRGFCFRIVVMACTIA</sequence>
<dbReference type="EMBL" id="WKFB01000277">
    <property type="protein sequence ID" value="KAF6728553.1"/>
    <property type="molecule type" value="Genomic_DNA"/>
</dbReference>
<protein>
    <submittedName>
        <fullName evidence="2">Contactin-3</fullName>
    </submittedName>
</protein>
<evidence type="ECO:0000313" key="3">
    <source>
        <dbReference type="Proteomes" id="UP000646548"/>
    </source>
</evidence>
<evidence type="ECO:0000313" key="2">
    <source>
        <dbReference type="EMBL" id="KAF6728553.1"/>
    </source>
</evidence>
<name>A0A834CHF3_ORYME</name>
<keyword evidence="1" id="KW-0732">Signal</keyword>
<comment type="caution">
    <text evidence="2">The sequence shown here is derived from an EMBL/GenBank/DDBJ whole genome shotgun (WGS) entry which is preliminary data.</text>
</comment>
<accession>A0A834CHF3</accession>
<evidence type="ECO:0000256" key="1">
    <source>
        <dbReference type="SAM" id="SignalP"/>
    </source>
</evidence>
<feature type="chain" id="PRO_5032916490" evidence="1">
    <location>
        <begin position="19"/>
        <end position="78"/>
    </location>
</feature>
<feature type="signal peptide" evidence="1">
    <location>
        <begin position="1"/>
        <end position="18"/>
    </location>
</feature>
<organism evidence="2 3">
    <name type="scientific">Oryzias melastigma</name>
    <name type="common">Marine medaka</name>
    <dbReference type="NCBI Taxonomy" id="30732"/>
    <lineage>
        <taxon>Eukaryota</taxon>
        <taxon>Metazoa</taxon>
        <taxon>Chordata</taxon>
        <taxon>Craniata</taxon>
        <taxon>Vertebrata</taxon>
        <taxon>Euteleostomi</taxon>
        <taxon>Actinopterygii</taxon>
        <taxon>Neopterygii</taxon>
        <taxon>Teleostei</taxon>
        <taxon>Neoteleostei</taxon>
        <taxon>Acanthomorphata</taxon>
        <taxon>Ovalentaria</taxon>
        <taxon>Atherinomorphae</taxon>
        <taxon>Beloniformes</taxon>
        <taxon>Adrianichthyidae</taxon>
        <taxon>Oryziinae</taxon>
        <taxon>Oryzias</taxon>
    </lineage>
</organism>
<proteinExistence type="predicted"/>
<reference evidence="2" key="1">
    <citation type="journal article" name="BMC Genomics">
        <title>Long-read sequencing and de novo genome assembly of marine medaka (Oryzias melastigma).</title>
        <authorList>
            <person name="Liang P."/>
            <person name="Saqib H.S.A."/>
            <person name="Ni X."/>
            <person name="Shen Y."/>
        </authorList>
    </citation>
    <scope>NUCLEOTIDE SEQUENCE</scope>
    <source>
        <strain evidence="2">Bigg-433</strain>
    </source>
</reference>